<dbReference type="EMBL" id="MFZG01000036">
    <property type="protein sequence ID" value="OGK15481.1"/>
    <property type="molecule type" value="Genomic_DNA"/>
</dbReference>
<comment type="caution">
    <text evidence="2">The sequence shown here is derived from an EMBL/GenBank/DDBJ whole genome shotgun (WGS) entry which is preliminary data.</text>
</comment>
<dbReference type="InterPro" id="IPR038013">
    <property type="entry name" value="ALG11"/>
</dbReference>
<evidence type="ECO:0000259" key="1">
    <source>
        <dbReference type="Pfam" id="PF00534"/>
    </source>
</evidence>
<dbReference type="SUPFAM" id="SSF53756">
    <property type="entry name" value="UDP-Glycosyltransferase/glycogen phosphorylase"/>
    <property type="match status" value="1"/>
</dbReference>
<dbReference type="AlphaFoldDB" id="A0A1F7G9B6"/>
<proteinExistence type="predicted"/>
<dbReference type="CDD" id="cd03801">
    <property type="entry name" value="GT4_PimA-like"/>
    <property type="match status" value="1"/>
</dbReference>
<feature type="domain" description="Glycosyl transferase family 1" evidence="1">
    <location>
        <begin position="171"/>
        <end position="345"/>
    </location>
</feature>
<dbReference type="Pfam" id="PF00534">
    <property type="entry name" value="Glycos_transf_1"/>
    <property type="match status" value="1"/>
</dbReference>
<organism evidence="2 3">
    <name type="scientific">Candidatus Roizmanbacteria bacterium RIFCSPHIGHO2_01_FULL_39_12c</name>
    <dbReference type="NCBI Taxonomy" id="1802031"/>
    <lineage>
        <taxon>Bacteria</taxon>
        <taxon>Candidatus Roizmaniibacteriota</taxon>
    </lineage>
</organism>
<dbReference type="PANTHER" id="PTHR45919">
    <property type="entry name" value="GDP-MAN:MAN(3)GLCNAC(2)-PP-DOL ALPHA-1,2-MANNOSYLTRANSFERASE"/>
    <property type="match status" value="1"/>
</dbReference>
<dbReference type="GO" id="GO:0006487">
    <property type="term" value="P:protein N-linked glycosylation"/>
    <property type="evidence" value="ECO:0007669"/>
    <property type="project" value="TreeGrafter"/>
</dbReference>
<accession>A0A1F7G9B6</accession>
<dbReference type="InterPro" id="IPR001296">
    <property type="entry name" value="Glyco_trans_1"/>
</dbReference>
<dbReference type="GO" id="GO:0016020">
    <property type="term" value="C:membrane"/>
    <property type="evidence" value="ECO:0007669"/>
    <property type="project" value="TreeGrafter"/>
</dbReference>
<dbReference type="PANTHER" id="PTHR45919:SF1">
    <property type="entry name" value="GDP-MAN:MAN(3)GLCNAC(2)-PP-DOL ALPHA-1,2-MANNOSYLTRANSFERASE"/>
    <property type="match status" value="1"/>
</dbReference>
<dbReference type="GO" id="GO:0004377">
    <property type="term" value="F:GDP-Man:Man(3)GlcNAc(2)-PP-Dol alpha-1,2-mannosyltransferase activity"/>
    <property type="evidence" value="ECO:0007669"/>
    <property type="project" value="InterPro"/>
</dbReference>
<sequence>MKKAALYNPYLDTLGGGEKHVLSILKVLQEEGFEISIFWDKHLQSQIEDRFSLQFNQKLKFLPNIFNPQEARVTGNFIKKLMILSEFDIFFYVTDGSYFLSSAKKNFVFCMVPYNKLYRMTLLNKLKTSNFRFITNSRFTQSWMKKWDINSEIIYPYLNQEFIDLNIQNLNKGNTILSIGRFYSHLHSKKQSILINLFKKLKQQNKLFKHFKLILAGGLKIEDKIYLNKLKSQVTNSKDIKFKINVPYRELINLYKKSLIYIHTAGYGVDENKNPHRVEHLGIAPLEAMASGCITFCYNAGGPKEIIQDGKTGFLFGSQSELNKKLFKVLSNLSLQNEIKSAAKKFVKDKYGYEVFRKRVKEIIL</sequence>
<dbReference type="Proteomes" id="UP000177208">
    <property type="component" value="Unassembled WGS sequence"/>
</dbReference>
<gene>
    <name evidence="2" type="ORF">A2774_04270</name>
</gene>
<name>A0A1F7G9B6_9BACT</name>
<evidence type="ECO:0000313" key="3">
    <source>
        <dbReference type="Proteomes" id="UP000177208"/>
    </source>
</evidence>
<evidence type="ECO:0000313" key="2">
    <source>
        <dbReference type="EMBL" id="OGK15481.1"/>
    </source>
</evidence>
<reference evidence="2 3" key="1">
    <citation type="journal article" date="2016" name="Nat. Commun.">
        <title>Thousands of microbial genomes shed light on interconnected biogeochemical processes in an aquifer system.</title>
        <authorList>
            <person name="Anantharaman K."/>
            <person name="Brown C.T."/>
            <person name="Hug L.A."/>
            <person name="Sharon I."/>
            <person name="Castelle C.J."/>
            <person name="Probst A.J."/>
            <person name="Thomas B.C."/>
            <person name="Singh A."/>
            <person name="Wilkins M.J."/>
            <person name="Karaoz U."/>
            <person name="Brodie E.L."/>
            <person name="Williams K.H."/>
            <person name="Hubbard S.S."/>
            <person name="Banfield J.F."/>
        </authorList>
    </citation>
    <scope>NUCLEOTIDE SEQUENCE [LARGE SCALE GENOMIC DNA]</scope>
</reference>
<protein>
    <recommendedName>
        <fullName evidence="1">Glycosyl transferase family 1 domain-containing protein</fullName>
    </recommendedName>
</protein>
<dbReference type="Gene3D" id="3.40.50.2000">
    <property type="entry name" value="Glycogen Phosphorylase B"/>
    <property type="match status" value="1"/>
</dbReference>